<dbReference type="Proteomes" id="UP001182556">
    <property type="component" value="Unassembled WGS sequence"/>
</dbReference>
<proteinExistence type="predicted"/>
<accession>A0AAD9FLE0</accession>
<reference evidence="1" key="1">
    <citation type="submission" date="2023-02" db="EMBL/GenBank/DDBJ databases">
        <title>Identification and recombinant expression of a fungal hydrolase from Papiliotrema laurentii that hydrolyzes apple cutin and clears colloidal polyester polyurethane.</title>
        <authorList>
            <consortium name="DOE Joint Genome Institute"/>
            <person name="Roman V.A."/>
            <person name="Bojanowski C."/>
            <person name="Crable B.R."/>
            <person name="Wagner D.N."/>
            <person name="Hung C.S."/>
            <person name="Nadeau L.J."/>
            <person name="Schratz L."/>
            <person name="Haridas S."/>
            <person name="Pangilinan J."/>
            <person name="Lipzen A."/>
            <person name="Na H."/>
            <person name="Yan M."/>
            <person name="Ng V."/>
            <person name="Grigoriev I.V."/>
            <person name="Spatafora J.W."/>
            <person name="Barlow D."/>
            <person name="Biffinger J."/>
            <person name="Kelley-Loughnane N."/>
            <person name="Varaljay V.A."/>
            <person name="Crookes-Goodson W.J."/>
        </authorList>
    </citation>
    <scope>NUCLEOTIDE SEQUENCE</scope>
    <source>
        <strain evidence="1">5307AH</strain>
    </source>
</reference>
<keyword evidence="2" id="KW-1185">Reference proteome</keyword>
<gene>
    <name evidence="1" type="ORF">DB88DRAFT_137613</name>
</gene>
<name>A0AAD9FLE0_PAPLA</name>
<comment type="caution">
    <text evidence="1">The sequence shown here is derived from an EMBL/GenBank/DDBJ whole genome shotgun (WGS) entry which is preliminary data.</text>
</comment>
<organism evidence="1 2">
    <name type="scientific">Papiliotrema laurentii</name>
    <name type="common">Cryptococcus laurentii</name>
    <dbReference type="NCBI Taxonomy" id="5418"/>
    <lineage>
        <taxon>Eukaryota</taxon>
        <taxon>Fungi</taxon>
        <taxon>Dikarya</taxon>
        <taxon>Basidiomycota</taxon>
        <taxon>Agaricomycotina</taxon>
        <taxon>Tremellomycetes</taxon>
        <taxon>Tremellales</taxon>
        <taxon>Rhynchogastremaceae</taxon>
        <taxon>Papiliotrema</taxon>
    </lineage>
</organism>
<evidence type="ECO:0000313" key="1">
    <source>
        <dbReference type="EMBL" id="KAK1920639.1"/>
    </source>
</evidence>
<dbReference type="EMBL" id="JAODAN010000015">
    <property type="protein sequence ID" value="KAK1920639.1"/>
    <property type="molecule type" value="Genomic_DNA"/>
</dbReference>
<protein>
    <submittedName>
        <fullName evidence="1">Uncharacterized protein</fullName>
    </submittedName>
</protein>
<evidence type="ECO:0000313" key="2">
    <source>
        <dbReference type="Proteomes" id="UP001182556"/>
    </source>
</evidence>
<dbReference type="AlphaFoldDB" id="A0AAD9FLE0"/>
<sequence length="315" mass="34654">MDICETQPQAKTLVGAFSLAAIMLEILDFGQLLTGTEELLSRWQSPGGRDPGIVGGLNLCLPGMRVPKKTERPTPPRASQFRIRTTWCQECHNRNISQRPPGSVTRSRSLIYADSLHSSLPILHNDKMVTYDLAQYSWNDTQSVTVVSSTAEVIAVFPLSFLLTGGCGNWSYVLETIGVLVQTEGNEGVGALIDGTGASISAPDQKLQAGVYQYDRPVTRFARGPEYFRRSLPARAGDASSTRSDSKRSSVNQTRFRTALIARDFSCLVYQAVLGISYPPPLFRPAAGLLLSDTLHHAFDRLELSFWYSVSFDSE</sequence>